<dbReference type="eggNOG" id="arCOG03776">
    <property type="taxonomic scope" value="Archaea"/>
</dbReference>
<sequence>MIIQCPFCGAKYEAPPGRRFYVCPYCGTALSEGKTYENVYIFKPAVDKTAAFKAVLNFRPTAAPEDLPAASPVEAELHFLPLYLYYVSFPPLDQLATYATALATSSPPVPLPTGFRFPARWRTPFKPTLERVGVFHSPDLDPEAAFTSLQEVVEEARAYAQVFKVKIGVEWRLEGLVYYPIWRLAYDYRGRRYSAAVDATDGTVLYMEYPISARGRAEALGMAAAVVAGAAALGAMAAAYVGLPPALGAVGGGVASLGAATRLVLNLAAARVGKYKAEKRL</sequence>
<proteinExistence type="predicted"/>
<keyword evidence="3" id="KW-1185">Reference proteome</keyword>
<dbReference type="Proteomes" id="UP000001431">
    <property type="component" value="Chromosome"/>
</dbReference>
<evidence type="ECO:0000256" key="1">
    <source>
        <dbReference type="SAM" id="Phobius"/>
    </source>
</evidence>
<dbReference type="RefSeq" id="WP_011850699.1">
    <property type="nucleotide sequence ID" value="NC_009073.1"/>
</dbReference>
<dbReference type="KEGG" id="pcl:Pcal_2026"/>
<reference evidence="2" key="1">
    <citation type="submission" date="2007-02" db="EMBL/GenBank/DDBJ databases">
        <title>Complete sequence of Pyrobaculum calidifontis JCM 11548.</title>
        <authorList>
            <consortium name="US DOE Joint Genome Institute"/>
            <person name="Copeland A."/>
            <person name="Lucas S."/>
            <person name="Lapidus A."/>
            <person name="Barry K."/>
            <person name="Glavina del Rio T."/>
            <person name="Dalin E."/>
            <person name="Tice H."/>
            <person name="Pitluck S."/>
            <person name="Chain P."/>
            <person name="Malfatti S."/>
            <person name="Shin M."/>
            <person name="Vergez L."/>
            <person name="Schmutz J."/>
            <person name="Larimer F."/>
            <person name="Land M."/>
            <person name="Hauser L."/>
            <person name="Kyrpides N."/>
            <person name="Mikhailova N."/>
            <person name="Cozen A.E."/>
            <person name="Fitz-Gibbon S.T."/>
            <person name="House C.H."/>
            <person name="Saltikov C."/>
            <person name="Lowe T.M."/>
            <person name="Richardson P."/>
        </authorList>
    </citation>
    <scope>NUCLEOTIDE SEQUENCE [LARGE SCALE GENOMIC DNA]</scope>
    <source>
        <strain evidence="2">JCM 11548</strain>
    </source>
</reference>
<dbReference type="AlphaFoldDB" id="A3MXS4"/>
<protein>
    <submittedName>
        <fullName evidence="2">Zinc finger, TFIIB-type domain protein</fullName>
    </submittedName>
</protein>
<keyword evidence="1" id="KW-0472">Membrane</keyword>
<dbReference type="STRING" id="410359.Pcal_2026"/>
<feature type="transmembrane region" description="Helical" evidence="1">
    <location>
        <begin position="219"/>
        <end position="241"/>
    </location>
</feature>
<gene>
    <name evidence="2" type="ordered locus">Pcal_2026</name>
</gene>
<feature type="transmembrane region" description="Helical" evidence="1">
    <location>
        <begin position="247"/>
        <end position="270"/>
    </location>
</feature>
<evidence type="ECO:0000313" key="2">
    <source>
        <dbReference type="EMBL" id="ABO09441.1"/>
    </source>
</evidence>
<dbReference type="HOGENOM" id="CLU_992544_0_0_2"/>
<keyword evidence="1" id="KW-1133">Transmembrane helix</keyword>
<dbReference type="EMBL" id="CP000561">
    <property type="protein sequence ID" value="ABO09441.1"/>
    <property type="molecule type" value="Genomic_DNA"/>
</dbReference>
<accession>A3MXS4</accession>
<dbReference type="OrthoDB" id="93530at2157"/>
<evidence type="ECO:0000313" key="3">
    <source>
        <dbReference type="Proteomes" id="UP000001431"/>
    </source>
</evidence>
<dbReference type="GeneID" id="4908663"/>
<keyword evidence="1" id="KW-0812">Transmembrane</keyword>
<name>A3MXS4_PYRCJ</name>
<organism evidence="2 3">
    <name type="scientific">Pyrobaculum calidifontis (strain DSM 21063 / JCM 11548 / VA1)</name>
    <dbReference type="NCBI Taxonomy" id="410359"/>
    <lineage>
        <taxon>Archaea</taxon>
        <taxon>Thermoproteota</taxon>
        <taxon>Thermoprotei</taxon>
        <taxon>Thermoproteales</taxon>
        <taxon>Thermoproteaceae</taxon>
        <taxon>Pyrobaculum</taxon>
    </lineage>
</organism>